<evidence type="ECO:0000313" key="2">
    <source>
        <dbReference type="Proteomes" id="UP000005819"/>
    </source>
</evidence>
<dbReference type="AlphaFoldDB" id="B0MWH2"/>
<evidence type="ECO:0000313" key="1">
    <source>
        <dbReference type="EMBL" id="EDS03273.1"/>
    </source>
</evidence>
<dbReference type="OrthoDB" id="9152878at2"/>
<sequence length="719" mass="78957">MMKSEFPPPHDGGNLTFEVTVGEITSSSIAYTVTPSDLKAEYLCILADAKTVESFTRDEFLVEAILEELKAEAGAQGKTLAEYMPEIVDKGAITDGKFSNLSPASKYYIILFGVDPANGYKANSDVVKKDVTTEEFQDLNITFEVKTTVDGNSATFKIIPSNNDDVWYFTTLPKATYDTYTDPAGQYKMETRQFMLFCLQQEIEARRQQGMSDTEIMNAIFHKGALELEGKGLTANTEYINQIAGFIITPEGQVTIATDVTTTTYTTGNAQAQDFTFEITVGEVEAMNAAIKIVPTDETATFCWMVAPWDGKKTATEVMNDIVAQYGNFMNNGAMLYKGVQDYTGGPGSPYKYKLDAADTYYYVIAFGYAGGVTTEPVMETFRSLAAPDPESTTFQITASDISPYGFSAEVTPSETTTYYTVKFMPTEEFKTLDFDQLTADINAGFDEMFATSQMFDPNTTVAQVLSTYYYKGVFLADASGLTPETACSGFVAALSVETGHVVKIHKFENITTTGKLGNINPSVELIGYWSGDDEAGQIFGQPDATRGKAITVVKYSGFDGARKLSAVMWWGEMTDVDQYPDASLWSQLKASWLEIDQSQPYSFYVVNWEEPQTAFVYAEDNDGNPGTFGRLSTLATAENKGDIQDLIDLVEQINATSKSSFALPKSDVIGKNTGLTLNAKSFEAKVPVAKTVKAEVKVAEPKPYAPSYNVSYVRPFYM</sequence>
<dbReference type="Proteomes" id="UP000005819">
    <property type="component" value="Unassembled WGS sequence"/>
</dbReference>
<protein>
    <submittedName>
        <fullName evidence="1">Uncharacterized protein</fullName>
    </submittedName>
</protein>
<keyword evidence="2" id="KW-1185">Reference proteome</keyword>
<dbReference type="EMBL" id="ABFK02000019">
    <property type="protein sequence ID" value="EDS03273.1"/>
    <property type="molecule type" value="Genomic_DNA"/>
</dbReference>
<gene>
    <name evidence="1" type="ORF">ALIPUT_01483</name>
</gene>
<accession>B0MWH2</accession>
<reference evidence="1" key="1">
    <citation type="submission" date="2007-10" db="EMBL/GenBank/DDBJ databases">
        <authorList>
            <person name="Fulton L."/>
            <person name="Clifton S."/>
            <person name="Fulton B."/>
            <person name="Xu J."/>
            <person name="Minx P."/>
            <person name="Pepin K.H."/>
            <person name="Johnson M."/>
            <person name="Thiruvilangam P."/>
            <person name="Bhonagiri V."/>
            <person name="Nash W.E."/>
            <person name="Mardis E.R."/>
            <person name="Wilson R.K."/>
        </authorList>
    </citation>
    <scope>NUCLEOTIDE SEQUENCE [LARGE SCALE GENOMIC DNA]</scope>
    <source>
        <strain evidence="1">DSM 17216</strain>
    </source>
</reference>
<organism evidence="1 2">
    <name type="scientific">Alistipes putredinis DSM 17216</name>
    <dbReference type="NCBI Taxonomy" id="445970"/>
    <lineage>
        <taxon>Bacteria</taxon>
        <taxon>Pseudomonadati</taxon>
        <taxon>Bacteroidota</taxon>
        <taxon>Bacteroidia</taxon>
        <taxon>Bacteroidales</taxon>
        <taxon>Rikenellaceae</taxon>
        <taxon>Alistipes</taxon>
    </lineage>
</organism>
<proteinExistence type="predicted"/>
<dbReference type="HOGENOM" id="CLU_384339_0_0_10"/>
<dbReference type="GeneID" id="73802137"/>
<dbReference type="RefSeq" id="WP_004327504.1">
    <property type="nucleotide sequence ID" value="NZ_DS499577.1"/>
</dbReference>
<comment type="caution">
    <text evidence="1">The sequence shown here is derived from an EMBL/GenBank/DDBJ whole genome shotgun (WGS) entry which is preliminary data.</text>
</comment>
<reference evidence="1" key="2">
    <citation type="submission" date="2013-09" db="EMBL/GenBank/DDBJ databases">
        <title>Draft genome sequence of Alistipes putredinis (DSM 17216).</title>
        <authorList>
            <person name="Sudarsanam P."/>
            <person name="Ley R."/>
            <person name="Guruge J."/>
            <person name="Turnbaugh P.J."/>
            <person name="Mahowald M."/>
            <person name="Liep D."/>
            <person name="Gordon J."/>
        </authorList>
    </citation>
    <scope>NUCLEOTIDE SEQUENCE</scope>
    <source>
        <strain evidence="1">DSM 17216</strain>
    </source>
</reference>
<name>B0MWH2_9BACT</name>